<dbReference type="InterPro" id="IPR007168">
    <property type="entry name" value="Phageshock_PspC_N"/>
</dbReference>
<keyword evidence="5 8" id="KW-0472">Membrane</keyword>
<comment type="subcellular location">
    <subcellularLocation>
        <location evidence="1">Cell membrane</location>
        <topology evidence="1">Single-pass membrane protein</topology>
    </subcellularLocation>
</comment>
<dbReference type="AlphaFoldDB" id="A0A2N5N3M2"/>
<evidence type="ECO:0000256" key="1">
    <source>
        <dbReference type="ARBA" id="ARBA00004162"/>
    </source>
</evidence>
<sequence length="159" mass="17542">MKQLYRSRQKKIMTGLSGGLSDYFNVDVNLLRILIIILAICTSGAAIVVYILAALVIPKEPPYDSYPPGGYGSYGGYGGPQRPEQGYGFDPRRRQEGPHGGPYRNPPHFGAGAHDPAWKDASEPTASELDKMMDDLEKKALRKELDDLKAKLAKYEKGE</sequence>
<keyword evidence="2" id="KW-1003">Cell membrane</keyword>
<reference evidence="10 11" key="1">
    <citation type="submission" date="2017-05" db="EMBL/GenBank/DDBJ databases">
        <title>Functional genome analysis of Paenibacillus pasadenensis strain R16: insights on endophytic life style and antifungal activity.</title>
        <authorList>
            <person name="Passera A."/>
            <person name="Marcolungo L."/>
            <person name="Casati P."/>
            <person name="Brasca M."/>
            <person name="Quaglino F."/>
            <person name="Delledonne M."/>
        </authorList>
    </citation>
    <scope>NUCLEOTIDE SEQUENCE [LARGE SCALE GENOMIC DNA]</scope>
    <source>
        <strain evidence="10 11">R16</strain>
    </source>
</reference>
<proteinExistence type="predicted"/>
<feature type="transmembrane region" description="Helical" evidence="8">
    <location>
        <begin position="33"/>
        <end position="57"/>
    </location>
</feature>
<dbReference type="Proteomes" id="UP000234789">
    <property type="component" value="Unassembled WGS sequence"/>
</dbReference>
<evidence type="ECO:0000256" key="7">
    <source>
        <dbReference type="SAM" id="MobiDB-lite"/>
    </source>
</evidence>
<feature type="region of interest" description="Disordered" evidence="7">
    <location>
        <begin position="68"/>
        <end position="125"/>
    </location>
</feature>
<comment type="caution">
    <text evidence="10">The sequence shown here is derived from an EMBL/GenBank/DDBJ whole genome shotgun (WGS) entry which is preliminary data.</text>
</comment>
<dbReference type="PANTHER" id="PTHR33885">
    <property type="entry name" value="PHAGE SHOCK PROTEIN C"/>
    <property type="match status" value="1"/>
</dbReference>
<feature type="coiled-coil region" evidence="6">
    <location>
        <begin position="126"/>
        <end position="158"/>
    </location>
</feature>
<evidence type="ECO:0000256" key="5">
    <source>
        <dbReference type="ARBA" id="ARBA00023136"/>
    </source>
</evidence>
<keyword evidence="6" id="KW-0175">Coiled coil</keyword>
<keyword evidence="3 8" id="KW-0812">Transmembrane</keyword>
<dbReference type="GO" id="GO:0005886">
    <property type="term" value="C:plasma membrane"/>
    <property type="evidence" value="ECO:0007669"/>
    <property type="project" value="UniProtKB-SubCell"/>
</dbReference>
<dbReference type="EMBL" id="NFEZ01000004">
    <property type="protein sequence ID" value="PLT44910.1"/>
    <property type="molecule type" value="Genomic_DNA"/>
</dbReference>
<feature type="domain" description="Phage shock protein PspC N-terminal" evidence="9">
    <location>
        <begin position="2"/>
        <end position="60"/>
    </location>
</feature>
<dbReference type="Pfam" id="PF04024">
    <property type="entry name" value="PspC"/>
    <property type="match status" value="1"/>
</dbReference>
<evidence type="ECO:0000313" key="10">
    <source>
        <dbReference type="EMBL" id="PLT44910.1"/>
    </source>
</evidence>
<evidence type="ECO:0000259" key="9">
    <source>
        <dbReference type="Pfam" id="PF04024"/>
    </source>
</evidence>
<gene>
    <name evidence="10" type="ORF">B8V81_3341</name>
</gene>
<evidence type="ECO:0000256" key="6">
    <source>
        <dbReference type="SAM" id="Coils"/>
    </source>
</evidence>
<name>A0A2N5N3M2_9BACL</name>
<dbReference type="PANTHER" id="PTHR33885:SF3">
    <property type="entry name" value="PHAGE SHOCK PROTEIN C"/>
    <property type="match status" value="1"/>
</dbReference>
<organism evidence="10 11">
    <name type="scientific">Paenibacillus pasadenensis</name>
    <dbReference type="NCBI Taxonomy" id="217090"/>
    <lineage>
        <taxon>Bacteria</taxon>
        <taxon>Bacillati</taxon>
        <taxon>Bacillota</taxon>
        <taxon>Bacilli</taxon>
        <taxon>Bacillales</taxon>
        <taxon>Paenibacillaceae</taxon>
        <taxon>Paenibacillus</taxon>
    </lineage>
</organism>
<accession>A0A2N5N3M2</accession>
<keyword evidence="4 8" id="KW-1133">Transmembrane helix</keyword>
<evidence type="ECO:0000256" key="3">
    <source>
        <dbReference type="ARBA" id="ARBA00022692"/>
    </source>
</evidence>
<feature type="compositionally biased region" description="Gly residues" evidence="7">
    <location>
        <begin position="69"/>
        <end position="79"/>
    </location>
</feature>
<evidence type="ECO:0000256" key="2">
    <source>
        <dbReference type="ARBA" id="ARBA00022475"/>
    </source>
</evidence>
<evidence type="ECO:0000256" key="8">
    <source>
        <dbReference type="SAM" id="Phobius"/>
    </source>
</evidence>
<evidence type="ECO:0000256" key="4">
    <source>
        <dbReference type="ARBA" id="ARBA00022989"/>
    </source>
</evidence>
<dbReference type="InterPro" id="IPR052027">
    <property type="entry name" value="PspC"/>
</dbReference>
<protein>
    <recommendedName>
        <fullName evidence="9">Phage shock protein PspC N-terminal domain-containing protein</fullName>
    </recommendedName>
</protein>
<keyword evidence="11" id="KW-1185">Reference proteome</keyword>
<feature type="compositionally biased region" description="Basic and acidic residues" evidence="7">
    <location>
        <begin position="116"/>
        <end position="125"/>
    </location>
</feature>
<evidence type="ECO:0000313" key="11">
    <source>
        <dbReference type="Proteomes" id="UP000234789"/>
    </source>
</evidence>
<dbReference type="RefSeq" id="WP_244912779.1">
    <property type="nucleotide sequence ID" value="NZ_NFEZ01000004.1"/>
</dbReference>